<dbReference type="GeneID" id="78295369"/>
<sequence length="169" mass="19184">MFPPGGTGIAGFNGCGKSTLLKLAAGGRTPETGLVGRNGSTCFCRQECDVPPPELTEQLAATDFRACEIRCRFGLEAGWSERWESLSFGERKRARPGCAFYAEPDILCLDEPTNWTEGRSQQEIELQNRGRSRELEKTELRRMKQELLHRLTRERWDIRDGILKTGYRE</sequence>
<dbReference type="RefSeq" id="WP_165832978.1">
    <property type="nucleotide sequence ID" value="NZ_CABMMC010000103.1"/>
</dbReference>
<dbReference type="InterPro" id="IPR003439">
    <property type="entry name" value="ABC_transporter-like_ATP-bd"/>
</dbReference>
<keyword evidence="1" id="KW-0677">Repeat</keyword>
<dbReference type="Proteomes" id="UP000245959">
    <property type="component" value="Unassembled WGS sequence"/>
</dbReference>
<proteinExistence type="predicted"/>
<dbReference type="InterPro" id="IPR050611">
    <property type="entry name" value="ABCF"/>
</dbReference>
<evidence type="ECO:0000313" key="4">
    <source>
        <dbReference type="Proteomes" id="UP000245959"/>
    </source>
</evidence>
<dbReference type="InterPro" id="IPR027417">
    <property type="entry name" value="P-loop_NTPase"/>
</dbReference>
<protein>
    <submittedName>
        <fullName evidence="3">ABC transporter family protein</fullName>
    </submittedName>
</protein>
<feature type="domain" description="ABC transporter" evidence="2">
    <location>
        <begin position="7"/>
        <end position="114"/>
    </location>
</feature>
<reference evidence="3 4" key="1">
    <citation type="submission" date="2018-04" db="EMBL/GenBank/DDBJ databases">
        <title>Genomic Encyclopedia of Type Strains, Phase IV (KMG-IV): sequencing the most valuable type-strain genomes for metagenomic binning, comparative biology and taxonomic classification.</title>
        <authorList>
            <person name="Goeker M."/>
        </authorList>
    </citation>
    <scope>NUCLEOTIDE SEQUENCE [LARGE SCALE GENOMIC DNA]</scope>
    <source>
        <strain evidence="3 4">DSM 14823</strain>
    </source>
</reference>
<dbReference type="EMBL" id="QEKH01000014">
    <property type="protein sequence ID" value="PVY41400.1"/>
    <property type="molecule type" value="Genomic_DNA"/>
</dbReference>
<keyword evidence="4" id="KW-1185">Reference proteome</keyword>
<dbReference type="Gene3D" id="3.40.50.300">
    <property type="entry name" value="P-loop containing nucleotide triphosphate hydrolases"/>
    <property type="match status" value="1"/>
</dbReference>
<organism evidence="3 4">
    <name type="scientific">Victivallis vadensis</name>
    <dbReference type="NCBI Taxonomy" id="172901"/>
    <lineage>
        <taxon>Bacteria</taxon>
        <taxon>Pseudomonadati</taxon>
        <taxon>Lentisphaerota</taxon>
        <taxon>Lentisphaeria</taxon>
        <taxon>Victivallales</taxon>
        <taxon>Victivallaceae</taxon>
        <taxon>Victivallis</taxon>
    </lineage>
</organism>
<dbReference type="SUPFAM" id="SSF52540">
    <property type="entry name" value="P-loop containing nucleoside triphosphate hydrolases"/>
    <property type="match status" value="1"/>
</dbReference>
<dbReference type="GO" id="GO:0016887">
    <property type="term" value="F:ATP hydrolysis activity"/>
    <property type="evidence" value="ECO:0007669"/>
    <property type="project" value="InterPro"/>
</dbReference>
<dbReference type="Pfam" id="PF00005">
    <property type="entry name" value="ABC_tran"/>
    <property type="match status" value="1"/>
</dbReference>
<dbReference type="GO" id="GO:0005524">
    <property type="term" value="F:ATP binding"/>
    <property type="evidence" value="ECO:0007669"/>
    <property type="project" value="InterPro"/>
</dbReference>
<evidence type="ECO:0000313" key="3">
    <source>
        <dbReference type="EMBL" id="PVY41400.1"/>
    </source>
</evidence>
<accession>A0A2U1AYA1</accession>
<evidence type="ECO:0000256" key="1">
    <source>
        <dbReference type="ARBA" id="ARBA00022737"/>
    </source>
</evidence>
<dbReference type="PANTHER" id="PTHR19211">
    <property type="entry name" value="ATP-BINDING TRANSPORT PROTEIN-RELATED"/>
    <property type="match status" value="1"/>
</dbReference>
<dbReference type="PANTHER" id="PTHR19211:SF14">
    <property type="entry name" value="ATP-BINDING CASSETTE SUB-FAMILY F MEMBER 1"/>
    <property type="match status" value="1"/>
</dbReference>
<dbReference type="CDD" id="cd00267">
    <property type="entry name" value="ABC_ATPase"/>
    <property type="match status" value="1"/>
</dbReference>
<dbReference type="AlphaFoldDB" id="A0A2U1AYA1"/>
<evidence type="ECO:0000259" key="2">
    <source>
        <dbReference type="Pfam" id="PF00005"/>
    </source>
</evidence>
<gene>
    <name evidence="3" type="ORF">C8D82_11413</name>
</gene>
<name>A0A2U1AYA1_9BACT</name>
<comment type="caution">
    <text evidence="3">The sequence shown here is derived from an EMBL/GenBank/DDBJ whole genome shotgun (WGS) entry which is preliminary data.</text>
</comment>